<dbReference type="RefSeq" id="WP_117496172.1">
    <property type="nucleotide sequence ID" value="NZ_JBBMFC010000004.1"/>
</dbReference>
<keyword evidence="2" id="KW-1185">Reference proteome</keyword>
<evidence type="ECO:0000313" key="1">
    <source>
        <dbReference type="EMBL" id="MEQ2577910.1"/>
    </source>
</evidence>
<comment type="caution">
    <text evidence="1">The sequence shown here is derived from an EMBL/GenBank/DDBJ whole genome shotgun (WGS) entry which is preliminary data.</text>
</comment>
<accession>A0ABV1HZB7</accession>
<dbReference type="Proteomes" id="UP001470288">
    <property type="component" value="Unassembled WGS sequence"/>
</dbReference>
<dbReference type="EMBL" id="JBBMFC010000004">
    <property type="protein sequence ID" value="MEQ2577910.1"/>
    <property type="molecule type" value="Genomic_DNA"/>
</dbReference>
<sequence>MVQLIVGVKGEGKTKKMLEHVHNILASTDGNVVYLDKSTQNMHELDNRVRLINVTEYPIQNTDQFIGFVCGICSQDYDLQEIYLDGFLKIAKLEGQDISSTLSQLNQISEQFHVNMVLSVSMAKDQIPEFAKGQII</sequence>
<gene>
    <name evidence="1" type="ORF">WMO62_03510</name>
</gene>
<organism evidence="1 2">
    <name type="scientific">Hominiventricola aquisgranensis</name>
    <dbReference type="NCBI Taxonomy" id="3133164"/>
    <lineage>
        <taxon>Bacteria</taxon>
        <taxon>Bacillati</taxon>
        <taxon>Bacillota</taxon>
        <taxon>Clostridia</taxon>
        <taxon>Lachnospirales</taxon>
        <taxon>Lachnospiraceae</taxon>
        <taxon>Hominiventricola</taxon>
    </lineage>
</organism>
<reference evidence="1 2" key="1">
    <citation type="submission" date="2024-03" db="EMBL/GenBank/DDBJ databases">
        <title>Human intestinal bacterial collection.</title>
        <authorList>
            <person name="Pauvert C."/>
            <person name="Hitch T.C.A."/>
            <person name="Clavel T."/>
        </authorList>
    </citation>
    <scope>NUCLEOTIDE SEQUENCE [LARGE SCALE GENOMIC DNA]</scope>
    <source>
        <strain evidence="1 2">CLA-AA-H78B</strain>
    </source>
</reference>
<proteinExistence type="predicted"/>
<evidence type="ECO:0000313" key="2">
    <source>
        <dbReference type="Proteomes" id="UP001470288"/>
    </source>
</evidence>
<name>A0ABV1HZB7_9FIRM</name>
<protein>
    <submittedName>
        <fullName evidence="1">Twitching motility protein PilT</fullName>
    </submittedName>
</protein>